<reference evidence="6 7" key="1">
    <citation type="submission" date="2016-10" db="EMBL/GenBank/DDBJ databases">
        <authorList>
            <person name="de Groot N.N."/>
        </authorList>
    </citation>
    <scope>NUCLEOTIDE SEQUENCE [LARGE SCALE GENOMIC DNA]</scope>
    <source>
        <strain evidence="6 7">DSM 3756</strain>
    </source>
</reference>
<sequence>MRSFAPLVCCVLVLAAIGPHIAAGQVEPEFLAGTTASGPTEPSIHAVYPDPVAGGDEGEFVVLDAPAGSDIGQYEITDGDSTASLPNTTARGRVAVSTAPNRTQELTERSVVGLDGHLALANGGERIRLQRGNETVDAVQYTDAVEGELGLVNGSVVRWRPLGASDRPVVRAAGGEVRAFALPDAPAAPLRSIRNATERVFLAGYTLSSDRVADALIAAQRRGVTVRVLLEGEPVGSRTAAEANTLDRLAEAGISVRVLTGPRVRYRYHHAKYAVADGRAVVLTENWKPAGTGGNSSRGWGVVTSQPRVIDGLNQTFHADAGWQDTERWQDYRQGRQFEQGEPATGSYPKKFEAESVSVQRTDLLVTPDNAQGELVGTIDDADDAIDVIQPTVGNWDSPLLRALRRAASRGVEVRLLLSDAWYVREENEQTAQRFREWADRSDAPLTAKVSDPDGRYEKIHAKGAVIDDERVVVGSLNWNEQAATENREVVLVLHGSDAADYFGAVFEADWDAGGFDTPVGILVALSGLLVVAGLAARRVVFER</sequence>
<feature type="domain" description="PLD phosphodiesterase" evidence="5">
    <location>
        <begin position="456"/>
        <end position="483"/>
    </location>
</feature>
<keyword evidence="2" id="KW-0442">Lipid degradation</keyword>
<evidence type="ECO:0000256" key="1">
    <source>
        <dbReference type="ARBA" id="ARBA00022801"/>
    </source>
</evidence>
<dbReference type="SUPFAM" id="SSF56024">
    <property type="entry name" value="Phospholipase D/nuclease"/>
    <property type="match status" value="2"/>
</dbReference>
<evidence type="ECO:0000256" key="4">
    <source>
        <dbReference type="SAM" id="Phobius"/>
    </source>
</evidence>
<organism evidence="6 7">
    <name type="scientific">Haloarcula vallismortis</name>
    <name type="common">Halobacterium vallismortis</name>
    <dbReference type="NCBI Taxonomy" id="28442"/>
    <lineage>
        <taxon>Archaea</taxon>
        <taxon>Methanobacteriati</taxon>
        <taxon>Methanobacteriota</taxon>
        <taxon>Stenosarchaea group</taxon>
        <taxon>Halobacteria</taxon>
        <taxon>Halobacteriales</taxon>
        <taxon>Haloarculaceae</taxon>
        <taxon>Haloarcula</taxon>
    </lineage>
</organism>
<protein>
    <submittedName>
        <fullName evidence="6">Phosphatidylserine/phosphatidylglycerophosphate/cardiolipin synthase</fullName>
    </submittedName>
</protein>
<dbReference type="GO" id="GO:0016891">
    <property type="term" value="F:RNA endonuclease activity producing 5'-phosphomonoesters, hydrolytic mechanism"/>
    <property type="evidence" value="ECO:0007669"/>
    <property type="project" value="TreeGrafter"/>
</dbReference>
<dbReference type="GO" id="GO:0016042">
    <property type="term" value="P:lipid catabolic process"/>
    <property type="evidence" value="ECO:0007669"/>
    <property type="project" value="UniProtKB-KW"/>
</dbReference>
<name>A0A1H2YH50_HALVA</name>
<evidence type="ECO:0000313" key="6">
    <source>
        <dbReference type="EMBL" id="SDX03879.1"/>
    </source>
</evidence>
<dbReference type="CDD" id="cd09128">
    <property type="entry name" value="PLDc_unchar1_2"/>
    <property type="match status" value="1"/>
</dbReference>
<dbReference type="RefSeq" id="WP_004518203.1">
    <property type="nucleotide sequence ID" value="NZ_FNOF01000012.1"/>
</dbReference>
<keyword evidence="4" id="KW-1133">Transmembrane helix</keyword>
<dbReference type="SMART" id="SM00155">
    <property type="entry name" value="PLDc"/>
    <property type="match status" value="2"/>
</dbReference>
<feature type="transmembrane region" description="Helical" evidence="4">
    <location>
        <begin position="520"/>
        <end position="541"/>
    </location>
</feature>
<dbReference type="InterPro" id="IPR025202">
    <property type="entry name" value="PLD-like_dom"/>
</dbReference>
<dbReference type="EMBL" id="FNOF01000012">
    <property type="protein sequence ID" value="SDX03879.1"/>
    <property type="molecule type" value="Genomic_DNA"/>
</dbReference>
<dbReference type="PANTHER" id="PTHR43856">
    <property type="entry name" value="CARDIOLIPIN HYDROLASE"/>
    <property type="match status" value="1"/>
</dbReference>
<dbReference type="Pfam" id="PF13091">
    <property type="entry name" value="PLDc_2"/>
    <property type="match status" value="2"/>
</dbReference>
<dbReference type="PROSITE" id="PS50035">
    <property type="entry name" value="PLD"/>
    <property type="match status" value="1"/>
</dbReference>
<keyword evidence="3" id="KW-0443">Lipid metabolism</keyword>
<evidence type="ECO:0000256" key="2">
    <source>
        <dbReference type="ARBA" id="ARBA00022963"/>
    </source>
</evidence>
<gene>
    <name evidence="6" type="ORF">SAMN05443574_11296</name>
</gene>
<keyword evidence="4" id="KW-0472">Membrane</keyword>
<keyword evidence="1" id="KW-0378">Hydrolase</keyword>
<dbReference type="PANTHER" id="PTHR43856:SF1">
    <property type="entry name" value="MITOCHONDRIAL CARDIOLIPIN HYDROLASE"/>
    <property type="match status" value="1"/>
</dbReference>
<dbReference type="InterPro" id="IPR051406">
    <property type="entry name" value="PLD_domain"/>
</dbReference>
<proteinExistence type="predicted"/>
<dbReference type="AlphaFoldDB" id="A0A1H2YH50"/>
<evidence type="ECO:0000256" key="3">
    <source>
        <dbReference type="ARBA" id="ARBA00023098"/>
    </source>
</evidence>
<dbReference type="Gene3D" id="3.30.870.10">
    <property type="entry name" value="Endonuclease Chain A"/>
    <property type="match status" value="2"/>
</dbReference>
<accession>A0A1H2YH50</accession>
<evidence type="ECO:0000313" key="7">
    <source>
        <dbReference type="Proteomes" id="UP000182573"/>
    </source>
</evidence>
<evidence type="ECO:0000259" key="5">
    <source>
        <dbReference type="PROSITE" id="PS50035"/>
    </source>
</evidence>
<dbReference type="STRING" id="28442.SAMN05443574_11296"/>
<dbReference type="InterPro" id="IPR001736">
    <property type="entry name" value="PLipase_D/transphosphatidylase"/>
</dbReference>
<keyword evidence="4" id="KW-0812">Transmembrane</keyword>
<dbReference type="Proteomes" id="UP000182573">
    <property type="component" value="Unassembled WGS sequence"/>
</dbReference>